<dbReference type="Gene3D" id="3.40.50.300">
    <property type="entry name" value="P-loop containing nucleotide triphosphate hydrolases"/>
    <property type="match status" value="1"/>
</dbReference>
<proteinExistence type="predicted"/>
<comment type="caution">
    <text evidence="2">The sequence shown here is derived from an EMBL/GenBank/DDBJ whole genome shotgun (WGS) entry which is preliminary data.</text>
</comment>
<dbReference type="CDD" id="cd02042">
    <property type="entry name" value="ParAB_family"/>
    <property type="match status" value="1"/>
</dbReference>
<feature type="domain" description="AAA" evidence="1">
    <location>
        <begin position="2"/>
        <end position="186"/>
    </location>
</feature>
<dbReference type="InterPro" id="IPR027417">
    <property type="entry name" value="P-loop_NTPase"/>
</dbReference>
<dbReference type="OrthoDB" id="9815116at2"/>
<dbReference type="EMBL" id="VBTE01000041">
    <property type="protein sequence ID" value="TLQ06072.1"/>
    <property type="molecule type" value="Genomic_DNA"/>
</dbReference>
<dbReference type="Pfam" id="PF13614">
    <property type="entry name" value="AAA_31"/>
    <property type="match status" value="1"/>
</dbReference>
<dbReference type="InterPro" id="IPR050678">
    <property type="entry name" value="DNA_Partitioning_ATPase"/>
</dbReference>
<reference evidence="2 3" key="1">
    <citation type="submission" date="2019-05" db="EMBL/GenBank/DDBJ databases">
        <title>The metagenome of a microbial culture collection derived from dairy environment covers the genomic content of the human microbiome.</title>
        <authorList>
            <person name="Roder T."/>
            <person name="Wuthrich D."/>
            <person name="Sattari Z."/>
            <person name="Von Ah U."/>
            <person name="Bar C."/>
            <person name="Ronchi F."/>
            <person name="Macpherson A.J."/>
            <person name="Ganal-Vonarburg S.C."/>
            <person name="Bruggmann R."/>
            <person name="Vergeres G."/>
        </authorList>
    </citation>
    <scope>NUCLEOTIDE SEQUENCE [LARGE SCALE GENOMIC DNA]</scope>
    <source>
        <strain evidence="2 3">FAM 24235</strain>
    </source>
</reference>
<dbReference type="AlphaFoldDB" id="A0A5R9C079"/>
<evidence type="ECO:0000313" key="3">
    <source>
        <dbReference type="Proteomes" id="UP000307201"/>
    </source>
</evidence>
<dbReference type="SUPFAM" id="SSF52540">
    <property type="entry name" value="P-loop containing nucleoside triphosphate hydrolases"/>
    <property type="match status" value="1"/>
</dbReference>
<accession>A0A5R9C079</accession>
<evidence type="ECO:0000259" key="1">
    <source>
        <dbReference type="Pfam" id="PF13614"/>
    </source>
</evidence>
<organism evidence="2 3">
    <name type="scientific">Marinilactibacillus psychrotolerans</name>
    <dbReference type="NCBI Taxonomy" id="191770"/>
    <lineage>
        <taxon>Bacteria</taxon>
        <taxon>Bacillati</taxon>
        <taxon>Bacillota</taxon>
        <taxon>Bacilli</taxon>
        <taxon>Lactobacillales</taxon>
        <taxon>Carnobacteriaceae</taxon>
        <taxon>Marinilactibacillus</taxon>
    </lineage>
</organism>
<protein>
    <submittedName>
        <fullName evidence="2">ParA family protein</fullName>
    </submittedName>
</protein>
<dbReference type="PANTHER" id="PTHR13696:SF99">
    <property type="entry name" value="COBYRINIC ACID AC-DIAMIDE SYNTHASE"/>
    <property type="match status" value="1"/>
</dbReference>
<gene>
    <name evidence="2" type="ORF">FEZ48_11190</name>
</gene>
<dbReference type="PANTHER" id="PTHR13696">
    <property type="entry name" value="P-LOOP CONTAINING NUCLEOSIDE TRIPHOSPHATE HYDROLASE"/>
    <property type="match status" value="1"/>
</dbReference>
<name>A0A5R9C079_9LACT</name>
<dbReference type="Proteomes" id="UP000307201">
    <property type="component" value="Unassembled WGS sequence"/>
</dbReference>
<evidence type="ECO:0000313" key="2">
    <source>
        <dbReference type="EMBL" id="TLQ06072.1"/>
    </source>
</evidence>
<dbReference type="InterPro" id="IPR025669">
    <property type="entry name" value="AAA_dom"/>
</dbReference>
<sequence>MKGGVGKTTLTKELGYYMASEKNKKVLFIDLDPQSNLTQSFFLKYGLRHTEDLNDPSRGSTVVKQSIQSLFEASSIKKTPIEDIILNLEDDNDIILDLIPGTLSTIFLERAGNTSNMEKSIYNFIEEKELRNSYDYILIDCPPTFSVYTTAALLPSDYYLVPVDPSIYSVLGIKMLEKVVNAIKEPNRVFFKDKPIRNLGVVFTRYKDESSELIEMIKGASAMREMYFFSEKFLHTKKLIDKPFYFISDFDDTRLRNNINDLFEEMEGRINGLQS</sequence>